<dbReference type="PROSITE" id="PS50110">
    <property type="entry name" value="RESPONSE_REGULATORY"/>
    <property type="match status" value="1"/>
</dbReference>
<evidence type="ECO:0000259" key="6">
    <source>
        <dbReference type="PROSITE" id="PS50887"/>
    </source>
</evidence>
<dbReference type="EC" id="2.7.7.65" evidence="2"/>
<dbReference type="InterPro" id="IPR001789">
    <property type="entry name" value="Sig_transdc_resp-reg_receiver"/>
</dbReference>
<dbReference type="RefSeq" id="WP_090208754.1">
    <property type="nucleotide sequence ID" value="NZ_FOFO01000027.1"/>
</dbReference>
<dbReference type="GO" id="GO:1902201">
    <property type="term" value="P:negative regulation of bacterial-type flagellum-dependent cell motility"/>
    <property type="evidence" value="ECO:0007669"/>
    <property type="project" value="TreeGrafter"/>
</dbReference>
<evidence type="ECO:0000313" key="7">
    <source>
        <dbReference type="EMBL" id="SEQ38290.1"/>
    </source>
</evidence>
<feature type="domain" description="GGDEF" evidence="6">
    <location>
        <begin position="169"/>
        <end position="301"/>
    </location>
</feature>
<sequence length="311" mass="33900">MRILIAEDDLTSRTLLTSLLRKMGHEVVETCDGQAAWQALQADDAPRMAILDWMMPEMDGIEVVSRVRTMASEAPLYIIMLTCRDTKMDMIHALNSGADDYLVKPFDIGELRARINVGVRIIQLQDALLQSREDMAYQASHDPLTGLPNRRAILAHLERELERQARSGGTLAIGMCDLDCFKIVNDTHGHQAGDEVLCGIAHLLRENLRAYDAVGRLGGEEFLIVAAMPAGTDAMSLFHKLCAQIAQTPVVTRIGALAITLSIGVCIATKDNTLDELLALADEALYQAKAQGRNRVVGKTSGTGVLDAPDP</sequence>
<dbReference type="Proteomes" id="UP000199496">
    <property type="component" value="Unassembled WGS sequence"/>
</dbReference>
<dbReference type="SUPFAM" id="SSF55073">
    <property type="entry name" value="Nucleotide cyclase"/>
    <property type="match status" value="1"/>
</dbReference>
<evidence type="ECO:0000259" key="5">
    <source>
        <dbReference type="PROSITE" id="PS50110"/>
    </source>
</evidence>
<evidence type="ECO:0000256" key="3">
    <source>
        <dbReference type="ARBA" id="ARBA00034247"/>
    </source>
</evidence>
<dbReference type="PANTHER" id="PTHR45138:SF9">
    <property type="entry name" value="DIGUANYLATE CYCLASE DGCM-RELATED"/>
    <property type="match status" value="1"/>
</dbReference>
<dbReference type="OrthoDB" id="9812260at2"/>
<keyword evidence="8" id="KW-1185">Reference proteome</keyword>
<evidence type="ECO:0000256" key="4">
    <source>
        <dbReference type="PROSITE-ProRule" id="PRU00169"/>
    </source>
</evidence>
<dbReference type="AlphaFoldDB" id="A0A1H9FJZ2"/>
<dbReference type="Pfam" id="PF00990">
    <property type="entry name" value="GGDEF"/>
    <property type="match status" value="1"/>
</dbReference>
<name>A0A1H9FJZ2_9GAMM</name>
<dbReference type="Pfam" id="PF00072">
    <property type="entry name" value="Response_reg"/>
    <property type="match status" value="1"/>
</dbReference>
<dbReference type="GO" id="GO:0043709">
    <property type="term" value="P:cell adhesion involved in single-species biofilm formation"/>
    <property type="evidence" value="ECO:0007669"/>
    <property type="project" value="TreeGrafter"/>
</dbReference>
<evidence type="ECO:0000256" key="2">
    <source>
        <dbReference type="ARBA" id="ARBA00012528"/>
    </source>
</evidence>
<comment type="catalytic activity">
    <reaction evidence="3">
        <text>2 GTP = 3',3'-c-di-GMP + 2 diphosphate</text>
        <dbReference type="Rhea" id="RHEA:24898"/>
        <dbReference type="ChEBI" id="CHEBI:33019"/>
        <dbReference type="ChEBI" id="CHEBI:37565"/>
        <dbReference type="ChEBI" id="CHEBI:58805"/>
        <dbReference type="EC" id="2.7.7.65"/>
    </reaction>
</comment>
<dbReference type="InterPro" id="IPR011006">
    <property type="entry name" value="CheY-like_superfamily"/>
</dbReference>
<dbReference type="CDD" id="cd17574">
    <property type="entry name" value="REC_OmpR"/>
    <property type="match status" value="1"/>
</dbReference>
<protein>
    <recommendedName>
        <fullName evidence="2">diguanylate cyclase</fullName>
        <ecNumber evidence="2">2.7.7.65</ecNumber>
    </recommendedName>
</protein>
<reference evidence="7 8" key="1">
    <citation type="submission" date="2016-10" db="EMBL/GenBank/DDBJ databases">
        <authorList>
            <person name="de Groot N.N."/>
        </authorList>
    </citation>
    <scope>NUCLEOTIDE SEQUENCE [LARGE SCALE GENOMIC DNA]</scope>
    <source>
        <strain evidence="7 8">B7-7</strain>
    </source>
</reference>
<dbReference type="SMART" id="SM00267">
    <property type="entry name" value="GGDEF"/>
    <property type="match status" value="1"/>
</dbReference>
<dbReference type="FunFam" id="3.30.70.270:FF:000001">
    <property type="entry name" value="Diguanylate cyclase domain protein"/>
    <property type="match status" value="1"/>
</dbReference>
<dbReference type="EMBL" id="FOFO01000027">
    <property type="protein sequence ID" value="SEQ38290.1"/>
    <property type="molecule type" value="Genomic_DNA"/>
</dbReference>
<dbReference type="CDD" id="cd01949">
    <property type="entry name" value="GGDEF"/>
    <property type="match status" value="1"/>
</dbReference>
<evidence type="ECO:0000313" key="8">
    <source>
        <dbReference type="Proteomes" id="UP000199496"/>
    </source>
</evidence>
<feature type="modified residue" description="4-aspartylphosphate" evidence="4">
    <location>
        <position position="52"/>
    </location>
</feature>
<dbReference type="InterPro" id="IPR000160">
    <property type="entry name" value="GGDEF_dom"/>
</dbReference>
<dbReference type="STRING" id="867345.SAMN05421693_12718"/>
<dbReference type="InterPro" id="IPR029787">
    <property type="entry name" value="Nucleotide_cyclase"/>
</dbReference>
<feature type="domain" description="Response regulatory" evidence="5">
    <location>
        <begin position="2"/>
        <end position="119"/>
    </location>
</feature>
<dbReference type="GO" id="GO:0005886">
    <property type="term" value="C:plasma membrane"/>
    <property type="evidence" value="ECO:0007669"/>
    <property type="project" value="TreeGrafter"/>
</dbReference>
<keyword evidence="4" id="KW-0597">Phosphoprotein</keyword>
<dbReference type="SMART" id="SM00448">
    <property type="entry name" value="REC"/>
    <property type="match status" value="1"/>
</dbReference>
<proteinExistence type="predicted"/>
<dbReference type="PANTHER" id="PTHR45138">
    <property type="entry name" value="REGULATORY COMPONENTS OF SENSORY TRANSDUCTION SYSTEM"/>
    <property type="match status" value="1"/>
</dbReference>
<dbReference type="Gene3D" id="3.30.70.270">
    <property type="match status" value="1"/>
</dbReference>
<dbReference type="GO" id="GO:0052621">
    <property type="term" value="F:diguanylate cyclase activity"/>
    <property type="evidence" value="ECO:0007669"/>
    <property type="project" value="UniProtKB-EC"/>
</dbReference>
<dbReference type="InterPro" id="IPR050469">
    <property type="entry name" value="Diguanylate_Cyclase"/>
</dbReference>
<evidence type="ECO:0000256" key="1">
    <source>
        <dbReference type="ARBA" id="ARBA00001946"/>
    </source>
</evidence>
<gene>
    <name evidence="7" type="ORF">SAMN05421693_12718</name>
</gene>
<accession>A0A1H9FJZ2</accession>
<dbReference type="GO" id="GO:0000160">
    <property type="term" value="P:phosphorelay signal transduction system"/>
    <property type="evidence" value="ECO:0007669"/>
    <property type="project" value="InterPro"/>
</dbReference>
<dbReference type="InterPro" id="IPR043128">
    <property type="entry name" value="Rev_trsase/Diguanyl_cyclase"/>
</dbReference>
<dbReference type="NCBIfam" id="TIGR00254">
    <property type="entry name" value="GGDEF"/>
    <property type="match status" value="1"/>
</dbReference>
<comment type="cofactor">
    <cofactor evidence="1">
        <name>Mg(2+)</name>
        <dbReference type="ChEBI" id="CHEBI:18420"/>
    </cofactor>
</comment>
<dbReference type="Gene3D" id="3.40.50.2300">
    <property type="match status" value="1"/>
</dbReference>
<dbReference type="Gene3D" id="6.10.250.690">
    <property type="match status" value="1"/>
</dbReference>
<organism evidence="7 8">
    <name type="scientific">Ectothiorhodospira magna</name>
    <dbReference type="NCBI Taxonomy" id="867345"/>
    <lineage>
        <taxon>Bacteria</taxon>
        <taxon>Pseudomonadati</taxon>
        <taxon>Pseudomonadota</taxon>
        <taxon>Gammaproteobacteria</taxon>
        <taxon>Chromatiales</taxon>
        <taxon>Ectothiorhodospiraceae</taxon>
        <taxon>Ectothiorhodospira</taxon>
    </lineage>
</organism>
<dbReference type="SUPFAM" id="SSF52172">
    <property type="entry name" value="CheY-like"/>
    <property type="match status" value="1"/>
</dbReference>
<dbReference type="PROSITE" id="PS50887">
    <property type="entry name" value="GGDEF"/>
    <property type="match status" value="1"/>
</dbReference>